<dbReference type="STRING" id="653930.SAMN05216589_2566"/>
<evidence type="ECO:0008006" key="5">
    <source>
        <dbReference type="Google" id="ProtNLM"/>
    </source>
</evidence>
<dbReference type="Proteomes" id="UP000186599">
    <property type="component" value="Unassembled WGS sequence"/>
</dbReference>
<dbReference type="RefSeq" id="WP_328586281.1">
    <property type="nucleotide sequence ID" value="NZ_FOGN01000005.1"/>
</dbReference>
<dbReference type="EMBL" id="FOGN01000005">
    <property type="protein sequence ID" value="SES18121.1"/>
    <property type="molecule type" value="Genomic_DNA"/>
</dbReference>
<evidence type="ECO:0000313" key="4">
    <source>
        <dbReference type="Proteomes" id="UP000186904"/>
    </source>
</evidence>
<evidence type="ECO:0000313" key="3">
    <source>
        <dbReference type="Proteomes" id="UP000186599"/>
    </source>
</evidence>
<organism evidence="1 4">
    <name type="scientific">Halopseudomonas bauzanensis</name>
    <dbReference type="NCBI Taxonomy" id="653930"/>
    <lineage>
        <taxon>Bacteria</taxon>
        <taxon>Pseudomonadati</taxon>
        <taxon>Pseudomonadota</taxon>
        <taxon>Gammaproteobacteria</taxon>
        <taxon>Pseudomonadales</taxon>
        <taxon>Pseudomonadaceae</taxon>
        <taxon>Halopseudomonas</taxon>
    </lineage>
</organism>
<dbReference type="Proteomes" id="UP000186904">
    <property type="component" value="Unassembled WGS sequence"/>
</dbReference>
<evidence type="ECO:0000313" key="2">
    <source>
        <dbReference type="EMBL" id="SFM17979.1"/>
    </source>
</evidence>
<dbReference type="EMBL" id="FOUA01000005">
    <property type="protein sequence ID" value="SFM17979.1"/>
    <property type="molecule type" value="Genomic_DNA"/>
</dbReference>
<evidence type="ECO:0000313" key="1">
    <source>
        <dbReference type="EMBL" id="SES18121.1"/>
    </source>
</evidence>
<keyword evidence="3" id="KW-1185">Reference proteome</keyword>
<reference evidence="3 4" key="1">
    <citation type="submission" date="2016-10" db="EMBL/GenBank/DDBJ databases">
        <authorList>
            <person name="de Groot N.N."/>
        </authorList>
    </citation>
    <scope>NUCLEOTIDE SEQUENCE [LARGE SCALE GENOMIC DNA]</scope>
    <source>
        <strain evidence="2 3">CGMCC 1.9095</strain>
        <strain evidence="1 4">DSM 22558</strain>
    </source>
</reference>
<protein>
    <recommendedName>
        <fullName evidence="5">Sn-glycerol-3-phosphate transporter</fullName>
    </recommendedName>
</protein>
<gene>
    <name evidence="2" type="ORF">SAMN04487855_2653</name>
    <name evidence="1" type="ORF">SAMN05216589_2566</name>
</gene>
<name>A0A1H9V9B1_9GAMM</name>
<dbReference type="AlphaFoldDB" id="A0A1H9V9B1"/>
<accession>A0A1H9V9B1</accession>
<proteinExistence type="predicted"/>
<sequence length="162" mass="17907">MPAAIQDSDSGPGLLQRPLELARELAATVDSEEGWYIQGSVWTTHFDPQPDHNNNQELIGLERHRDDSYLWGAATFRHSFGERSWYGYTGKRFEFAGTPFNAKLTAGLLYGYRGEYRDKIPFNRFGVAPAVIPSVGASYQRVGVDVVLLGAAAAMVNVGVRL</sequence>